<dbReference type="EMBL" id="JBANRG010000095">
    <property type="protein sequence ID" value="KAK7436331.1"/>
    <property type="molecule type" value="Genomic_DNA"/>
</dbReference>
<reference evidence="2 3" key="1">
    <citation type="submission" date="2024-01" db="EMBL/GenBank/DDBJ databases">
        <title>A draft genome for the cacao thread blight pathogen Marasmiellus scandens.</title>
        <authorList>
            <person name="Baruah I.K."/>
            <person name="Leung J."/>
            <person name="Bukari Y."/>
            <person name="Amoako-Attah I."/>
            <person name="Meinhardt L.W."/>
            <person name="Bailey B.A."/>
            <person name="Cohen S.P."/>
        </authorList>
    </citation>
    <scope>NUCLEOTIDE SEQUENCE [LARGE SCALE GENOMIC DNA]</scope>
    <source>
        <strain evidence="2 3">GH-19</strain>
    </source>
</reference>
<comment type="caution">
    <text evidence="2">The sequence shown here is derived from an EMBL/GenBank/DDBJ whole genome shotgun (WGS) entry which is preliminary data.</text>
</comment>
<evidence type="ECO:0000313" key="3">
    <source>
        <dbReference type="Proteomes" id="UP001498398"/>
    </source>
</evidence>
<dbReference type="Proteomes" id="UP001498398">
    <property type="component" value="Unassembled WGS sequence"/>
</dbReference>
<feature type="region of interest" description="Disordered" evidence="1">
    <location>
        <begin position="198"/>
        <end position="217"/>
    </location>
</feature>
<accession>A0ABR1IRF8</accession>
<sequence length="217" mass="24542">MASETEQSDVHHQLELWQQEISILCSYGVPAGKLLFRHVPALSQTASQPDLDLGSLQSPNDGILALVPVGREDDRLHTPQTRRANKMFLTVEDNLCRILTELQSLHLETNLSKEDEIIYDKLDSSIVQELLRMRTAKKIQWAQQAIDNPNELPQVFTDDFFHTNAPNNGLVQAVTLSVLAQQSLFHASRRSAMVQLASHKHQENHSVKMSQKFNKLS</sequence>
<name>A0ABR1IRF8_9AGAR</name>
<keyword evidence="3" id="KW-1185">Reference proteome</keyword>
<evidence type="ECO:0000256" key="1">
    <source>
        <dbReference type="SAM" id="MobiDB-lite"/>
    </source>
</evidence>
<evidence type="ECO:0000313" key="2">
    <source>
        <dbReference type="EMBL" id="KAK7436331.1"/>
    </source>
</evidence>
<proteinExistence type="predicted"/>
<feature type="compositionally biased region" description="Polar residues" evidence="1">
    <location>
        <begin position="207"/>
        <end position="217"/>
    </location>
</feature>
<organism evidence="2 3">
    <name type="scientific">Marasmiellus scandens</name>
    <dbReference type="NCBI Taxonomy" id="2682957"/>
    <lineage>
        <taxon>Eukaryota</taxon>
        <taxon>Fungi</taxon>
        <taxon>Dikarya</taxon>
        <taxon>Basidiomycota</taxon>
        <taxon>Agaricomycotina</taxon>
        <taxon>Agaricomycetes</taxon>
        <taxon>Agaricomycetidae</taxon>
        <taxon>Agaricales</taxon>
        <taxon>Marasmiineae</taxon>
        <taxon>Omphalotaceae</taxon>
        <taxon>Marasmiellus</taxon>
    </lineage>
</organism>
<protein>
    <submittedName>
        <fullName evidence="2">Uncharacterized protein</fullName>
    </submittedName>
</protein>
<gene>
    <name evidence="2" type="ORF">VKT23_019178</name>
</gene>